<comment type="subcellular location">
    <subcellularLocation>
        <location evidence="1">Cell membrane</location>
        <topology evidence="1">Multi-pass membrane protein</topology>
    </subcellularLocation>
</comment>
<dbReference type="OrthoDB" id="8683688at2"/>
<accession>A0A2S0MI62</accession>
<dbReference type="PANTHER" id="PTHR36838">
    <property type="entry name" value="AUXIN EFFLUX CARRIER FAMILY PROTEIN"/>
    <property type="match status" value="1"/>
</dbReference>
<dbReference type="AlphaFoldDB" id="A0A2S0MI62"/>
<dbReference type="PANTHER" id="PTHR36838:SF3">
    <property type="entry name" value="TRANSPORTER AUXIN EFFLUX CARRIER EC FAMILY"/>
    <property type="match status" value="1"/>
</dbReference>
<feature type="transmembrane region" description="Helical" evidence="8">
    <location>
        <begin position="239"/>
        <end position="256"/>
    </location>
</feature>
<feature type="transmembrane region" description="Helical" evidence="8">
    <location>
        <begin position="262"/>
        <end position="280"/>
    </location>
</feature>
<dbReference type="GO" id="GO:0055085">
    <property type="term" value="P:transmembrane transport"/>
    <property type="evidence" value="ECO:0007669"/>
    <property type="project" value="InterPro"/>
</dbReference>
<dbReference type="InterPro" id="IPR038770">
    <property type="entry name" value="Na+/solute_symporter_sf"/>
</dbReference>
<dbReference type="Gene3D" id="1.20.1530.20">
    <property type="match status" value="1"/>
</dbReference>
<evidence type="ECO:0000313" key="9">
    <source>
        <dbReference type="EMBL" id="AVO35562.1"/>
    </source>
</evidence>
<feature type="transmembrane region" description="Helical" evidence="8">
    <location>
        <begin position="37"/>
        <end position="56"/>
    </location>
</feature>
<evidence type="ECO:0000256" key="2">
    <source>
        <dbReference type="ARBA" id="ARBA00010145"/>
    </source>
</evidence>
<dbReference type="KEGG" id="otk:C6570_16035"/>
<keyword evidence="7 8" id="KW-0472">Membrane</keyword>
<dbReference type="RefSeq" id="WP_106704108.1">
    <property type="nucleotide sequence ID" value="NZ_CP027666.1"/>
</dbReference>
<keyword evidence="10" id="KW-1185">Reference proteome</keyword>
<dbReference type="EMBL" id="CP027666">
    <property type="protein sequence ID" value="AVO35562.1"/>
    <property type="molecule type" value="Genomic_DNA"/>
</dbReference>
<dbReference type="InterPro" id="IPR004776">
    <property type="entry name" value="Mem_transp_PIN-like"/>
</dbReference>
<evidence type="ECO:0000256" key="6">
    <source>
        <dbReference type="ARBA" id="ARBA00022989"/>
    </source>
</evidence>
<keyword evidence="3" id="KW-0813">Transport</keyword>
<gene>
    <name evidence="9" type="ORF">C6570_16035</name>
</gene>
<feature type="transmembrane region" description="Helical" evidence="8">
    <location>
        <begin position="6"/>
        <end position="25"/>
    </location>
</feature>
<evidence type="ECO:0000256" key="7">
    <source>
        <dbReference type="ARBA" id="ARBA00023136"/>
    </source>
</evidence>
<evidence type="ECO:0000256" key="8">
    <source>
        <dbReference type="SAM" id="Phobius"/>
    </source>
</evidence>
<organism evidence="9 10">
    <name type="scientific">Ottowia oryzae</name>
    <dbReference type="NCBI Taxonomy" id="2109914"/>
    <lineage>
        <taxon>Bacteria</taxon>
        <taxon>Pseudomonadati</taxon>
        <taxon>Pseudomonadota</taxon>
        <taxon>Betaproteobacteria</taxon>
        <taxon>Burkholderiales</taxon>
        <taxon>Comamonadaceae</taxon>
        <taxon>Ottowia</taxon>
    </lineage>
</organism>
<protein>
    <submittedName>
        <fullName evidence="9">Transporter</fullName>
    </submittedName>
</protein>
<proteinExistence type="inferred from homology"/>
<feature type="transmembrane region" description="Helical" evidence="8">
    <location>
        <begin position="209"/>
        <end position="227"/>
    </location>
</feature>
<evidence type="ECO:0000256" key="4">
    <source>
        <dbReference type="ARBA" id="ARBA00022475"/>
    </source>
</evidence>
<feature type="transmembrane region" description="Helical" evidence="8">
    <location>
        <begin position="122"/>
        <end position="148"/>
    </location>
</feature>
<evidence type="ECO:0000256" key="5">
    <source>
        <dbReference type="ARBA" id="ARBA00022692"/>
    </source>
</evidence>
<dbReference type="Pfam" id="PF03547">
    <property type="entry name" value="Mem_trans"/>
    <property type="match status" value="1"/>
</dbReference>
<evidence type="ECO:0000256" key="3">
    <source>
        <dbReference type="ARBA" id="ARBA00022448"/>
    </source>
</evidence>
<dbReference type="GO" id="GO:0005886">
    <property type="term" value="C:plasma membrane"/>
    <property type="evidence" value="ECO:0007669"/>
    <property type="project" value="UniProtKB-SubCell"/>
</dbReference>
<feature type="transmembrane region" description="Helical" evidence="8">
    <location>
        <begin position="68"/>
        <end position="85"/>
    </location>
</feature>
<sequence>MTLDHPVVSSMLPVVLLIAIGFAAGRLRLIRGEAVRDLSNLVFLVLVQALLFRTMATAHLERLDLRSVALYYIVAGAMFFALLFIQGLNSRSAVVALAAIFSNTLMIGVPLVQLAYGQAGLVHLFTLISMHALVLLTLATIVIELLVAREQAANGQQGHRPIAATVARAVKNAILHPVPLPIIAGFLYSLTGLGLHPVVERPLKLLGDAFGPVALVLVGVTLAQTAIGPHLRGATGISLLKCVVHPLLMALAGWALGFGGLALSVMVVAAALPVGANVFLFSQRYHKAEELVTASVAVSTAVAVVTVSITMALLARWNPLGG</sequence>
<name>A0A2S0MI62_9BURK</name>
<reference evidence="9 10" key="1">
    <citation type="submission" date="2018-03" db="EMBL/GenBank/DDBJ databases">
        <title>Genome sequencing of Ottowia sp.</title>
        <authorList>
            <person name="Kim S.-J."/>
            <person name="Heo J."/>
            <person name="Kwon S.-W."/>
        </authorList>
    </citation>
    <scope>NUCLEOTIDE SEQUENCE [LARGE SCALE GENOMIC DNA]</scope>
    <source>
        <strain evidence="9 10">KADR8-3</strain>
    </source>
</reference>
<dbReference type="Proteomes" id="UP000239709">
    <property type="component" value="Chromosome"/>
</dbReference>
<comment type="similarity">
    <text evidence="2">Belongs to the auxin efflux carrier (TC 2.A.69) family.</text>
</comment>
<keyword evidence="5 8" id="KW-0812">Transmembrane</keyword>
<keyword evidence="4" id="KW-1003">Cell membrane</keyword>
<evidence type="ECO:0000313" key="10">
    <source>
        <dbReference type="Proteomes" id="UP000239709"/>
    </source>
</evidence>
<evidence type="ECO:0000256" key="1">
    <source>
        <dbReference type="ARBA" id="ARBA00004651"/>
    </source>
</evidence>
<feature type="transmembrane region" description="Helical" evidence="8">
    <location>
        <begin position="169"/>
        <end position="189"/>
    </location>
</feature>
<keyword evidence="6 8" id="KW-1133">Transmembrane helix</keyword>
<feature type="transmembrane region" description="Helical" evidence="8">
    <location>
        <begin position="92"/>
        <end position="116"/>
    </location>
</feature>
<feature type="transmembrane region" description="Helical" evidence="8">
    <location>
        <begin position="292"/>
        <end position="315"/>
    </location>
</feature>